<protein>
    <recommendedName>
        <fullName evidence="3">histidine kinase</fullName>
        <ecNumber evidence="3">2.7.13.3</ecNumber>
    </recommendedName>
</protein>
<dbReference type="Pfam" id="PF02518">
    <property type="entry name" value="HATPase_c"/>
    <property type="match status" value="1"/>
</dbReference>
<dbReference type="CDD" id="cd16922">
    <property type="entry name" value="HATPase_EvgS-ArcB-TorS-like"/>
    <property type="match status" value="1"/>
</dbReference>
<feature type="transmembrane region" description="Helical" evidence="8">
    <location>
        <begin position="31"/>
        <end position="50"/>
    </location>
</feature>
<dbReference type="InterPro" id="IPR001789">
    <property type="entry name" value="Sig_transdc_resp-reg_receiver"/>
</dbReference>
<reference evidence="12" key="1">
    <citation type="journal article" date="2019" name="Int. J. Syst. Evol. Microbiol.">
        <title>The Global Catalogue of Microorganisms (GCM) 10K type strain sequencing project: providing services to taxonomists for standard genome sequencing and annotation.</title>
        <authorList>
            <consortium name="The Broad Institute Genomics Platform"/>
            <consortium name="The Broad Institute Genome Sequencing Center for Infectious Disease"/>
            <person name="Wu L."/>
            <person name="Ma J."/>
        </authorList>
    </citation>
    <scope>NUCLEOTIDE SEQUENCE [LARGE SCALE GENOMIC DNA]</scope>
    <source>
        <strain evidence="12">JCM 18531</strain>
    </source>
</reference>
<keyword evidence="8" id="KW-0472">Membrane</keyword>
<feature type="domain" description="Histidine kinase" evidence="9">
    <location>
        <begin position="333"/>
        <end position="566"/>
    </location>
</feature>
<feature type="transmembrane region" description="Helical" evidence="8">
    <location>
        <begin position="91"/>
        <end position="109"/>
    </location>
</feature>
<keyword evidence="5" id="KW-0418">Kinase</keyword>
<feature type="transmembrane region" description="Helical" evidence="8">
    <location>
        <begin position="57"/>
        <end position="79"/>
    </location>
</feature>
<evidence type="ECO:0000313" key="11">
    <source>
        <dbReference type="EMBL" id="GAA4712266.1"/>
    </source>
</evidence>
<comment type="catalytic activity">
    <reaction evidence="1">
        <text>ATP + protein L-histidine = ADP + protein N-phospho-L-histidine.</text>
        <dbReference type="EC" id="2.7.13.3"/>
    </reaction>
</comment>
<feature type="transmembrane region" description="Helical" evidence="8">
    <location>
        <begin position="212"/>
        <end position="232"/>
    </location>
</feature>
<sequence>MIVRCLWAVELLVTATHLAGPSGTAADATYLLGNVIPVILAWAGTLSAAPRRRLVPALLSASLTLAVIGDAALVVHSWMTGDDGDRAVADAPYLLGYLCLVGTLVAMTVGRRGDRRYAPDALLDVVTVTVVSVLVVWTCTVDQLAAGDTDREFARLAWVAYPVLDALLIGLAVRALVHARTRHAVGVPLAVGIWCWLAADLGYYLLAIEGTYSALVEAGWMLSGMVLATATLRPPVPPVAAAPLDPEHRRTLGKLLIAIVPLLVPTALWSFGAGVGLHINPSTMLLGTLALVALTFVRTARLLRSESEARSELAAARDAALDASRAKSEFLATMSHEIRTPMNGVIGLTGLLLASDLDPRQRTYAEGVRTAGDALLTVINDILDFSKVEAGHLELETIDFDPVRLVDEVAMLVAESAGAQDLGLVVTCSPALPHRLRGDPARLRQVLLNLASNAVKFTESGQVTISARPTARTTLWDGTGVPAGDADTMTVRFEVTDTGIGIDAEDRARLFEPFSQADSSTTRRYGGTGLGLAICRQLVGAMGGTLDVDSELGRGSSFWFAVPFGVGADAPAVPTPAVAPVVPPPAAEPVPLRGRVLVVEDGEINQIVAEGIVRACGYEVDLADDGAAALAAMAVRDYDVVFMDVQMPVLDGLAATREIRSRETGGRRTPVVAMTASAVDGDRERCLAAGMDDYVSKPISRAAVAAALERWAAVLVEGSPL</sequence>
<dbReference type="SMART" id="SM00387">
    <property type="entry name" value="HATPase_c"/>
    <property type="match status" value="1"/>
</dbReference>
<dbReference type="Gene3D" id="1.10.287.130">
    <property type="match status" value="1"/>
</dbReference>
<keyword evidence="6" id="KW-0902">Two-component regulatory system</keyword>
<dbReference type="SUPFAM" id="SSF55874">
    <property type="entry name" value="ATPase domain of HSP90 chaperone/DNA topoisomerase II/histidine kinase"/>
    <property type="match status" value="1"/>
</dbReference>
<organism evidence="11 12">
    <name type="scientific">Nocardioides conyzicola</name>
    <dbReference type="NCBI Taxonomy" id="1651781"/>
    <lineage>
        <taxon>Bacteria</taxon>
        <taxon>Bacillati</taxon>
        <taxon>Actinomycetota</taxon>
        <taxon>Actinomycetes</taxon>
        <taxon>Propionibacteriales</taxon>
        <taxon>Nocardioidaceae</taxon>
        <taxon>Nocardioides</taxon>
    </lineage>
</organism>
<name>A0ABP8XSS6_9ACTN</name>
<dbReference type="PANTHER" id="PTHR45339">
    <property type="entry name" value="HYBRID SIGNAL TRANSDUCTION HISTIDINE KINASE J"/>
    <property type="match status" value="1"/>
</dbReference>
<keyword evidence="4 7" id="KW-0597">Phosphoprotein</keyword>
<feature type="transmembrane region" description="Helical" evidence="8">
    <location>
        <begin position="121"/>
        <end position="138"/>
    </location>
</feature>
<feature type="transmembrane region" description="Helical" evidence="8">
    <location>
        <begin position="158"/>
        <end position="177"/>
    </location>
</feature>
<dbReference type="SMART" id="SM00448">
    <property type="entry name" value="REC"/>
    <property type="match status" value="1"/>
</dbReference>
<dbReference type="SUPFAM" id="SSF52172">
    <property type="entry name" value="CheY-like"/>
    <property type="match status" value="1"/>
</dbReference>
<dbReference type="PROSITE" id="PS50109">
    <property type="entry name" value="HIS_KIN"/>
    <property type="match status" value="1"/>
</dbReference>
<evidence type="ECO:0000256" key="7">
    <source>
        <dbReference type="PROSITE-ProRule" id="PRU00169"/>
    </source>
</evidence>
<dbReference type="PROSITE" id="PS50110">
    <property type="entry name" value="RESPONSE_REGULATORY"/>
    <property type="match status" value="1"/>
</dbReference>
<dbReference type="InterPro" id="IPR004358">
    <property type="entry name" value="Sig_transdc_His_kin-like_C"/>
</dbReference>
<feature type="domain" description="Response regulatory" evidence="10">
    <location>
        <begin position="595"/>
        <end position="712"/>
    </location>
</feature>
<dbReference type="Gene3D" id="3.40.50.2300">
    <property type="match status" value="1"/>
</dbReference>
<keyword evidence="12" id="KW-1185">Reference proteome</keyword>
<dbReference type="InterPro" id="IPR003661">
    <property type="entry name" value="HisK_dim/P_dom"/>
</dbReference>
<dbReference type="Pfam" id="PF00512">
    <property type="entry name" value="HisKA"/>
    <property type="match status" value="1"/>
</dbReference>
<dbReference type="InterPro" id="IPR003594">
    <property type="entry name" value="HATPase_dom"/>
</dbReference>
<proteinExistence type="predicted"/>
<keyword evidence="8" id="KW-1133">Transmembrane helix</keyword>
<dbReference type="InterPro" id="IPR011006">
    <property type="entry name" value="CheY-like_superfamily"/>
</dbReference>
<dbReference type="CDD" id="cd00082">
    <property type="entry name" value="HisKA"/>
    <property type="match status" value="1"/>
</dbReference>
<dbReference type="InterPro" id="IPR036890">
    <property type="entry name" value="HATPase_C_sf"/>
</dbReference>
<dbReference type="EMBL" id="BAABKM010000002">
    <property type="protein sequence ID" value="GAA4712266.1"/>
    <property type="molecule type" value="Genomic_DNA"/>
</dbReference>
<evidence type="ECO:0000256" key="1">
    <source>
        <dbReference type="ARBA" id="ARBA00000085"/>
    </source>
</evidence>
<dbReference type="PANTHER" id="PTHR45339:SF1">
    <property type="entry name" value="HYBRID SIGNAL TRANSDUCTION HISTIDINE KINASE J"/>
    <property type="match status" value="1"/>
</dbReference>
<dbReference type="CDD" id="cd17546">
    <property type="entry name" value="REC_hyHK_CKI1_RcsC-like"/>
    <property type="match status" value="1"/>
</dbReference>
<dbReference type="EC" id="2.7.13.3" evidence="3"/>
<evidence type="ECO:0000256" key="5">
    <source>
        <dbReference type="ARBA" id="ARBA00022777"/>
    </source>
</evidence>
<keyword evidence="5" id="KW-0808">Transferase</keyword>
<accession>A0ABP8XSS6</accession>
<evidence type="ECO:0000256" key="6">
    <source>
        <dbReference type="ARBA" id="ARBA00023012"/>
    </source>
</evidence>
<dbReference type="Proteomes" id="UP001499974">
    <property type="component" value="Unassembled WGS sequence"/>
</dbReference>
<evidence type="ECO:0000259" key="10">
    <source>
        <dbReference type="PROSITE" id="PS50110"/>
    </source>
</evidence>
<feature type="modified residue" description="4-aspartylphosphate" evidence="7">
    <location>
        <position position="644"/>
    </location>
</feature>
<gene>
    <name evidence="11" type="ORF">GCM10023349_34110</name>
</gene>
<comment type="caution">
    <text evidence="11">The sequence shown here is derived from an EMBL/GenBank/DDBJ whole genome shotgun (WGS) entry which is preliminary data.</text>
</comment>
<feature type="transmembrane region" description="Helical" evidence="8">
    <location>
        <begin position="184"/>
        <end position="206"/>
    </location>
</feature>
<dbReference type="InterPro" id="IPR005467">
    <property type="entry name" value="His_kinase_dom"/>
</dbReference>
<dbReference type="SMART" id="SM00388">
    <property type="entry name" value="HisKA"/>
    <property type="match status" value="1"/>
</dbReference>
<feature type="transmembrane region" description="Helical" evidence="8">
    <location>
        <begin position="252"/>
        <end position="271"/>
    </location>
</feature>
<evidence type="ECO:0000256" key="8">
    <source>
        <dbReference type="SAM" id="Phobius"/>
    </source>
</evidence>
<dbReference type="InterPro" id="IPR036097">
    <property type="entry name" value="HisK_dim/P_sf"/>
</dbReference>
<keyword evidence="8" id="KW-0812">Transmembrane</keyword>
<comment type="subcellular location">
    <subcellularLocation>
        <location evidence="2">Cell membrane</location>
    </subcellularLocation>
</comment>
<evidence type="ECO:0000313" key="12">
    <source>
        <dbReference type="Proteomes" id="UP001499974"/>
    </source>
</evidence>
<evidence type="ECO:0000256" key="2">
    <source>
        <dbReference type="ARBA" id="ARBA00004236"/>
    </source>
</evidence>
<dbReference type="Pfam" id="PF00072">
    <property type="entry name" value="Response_reg"/>
    <property type="match status" value="1"/>
</dbReference>
<evidence type="ECO:0000259" key="9">
    <source>
        <dbReference type="PROSITE" id="PS50109"/>
    </source>
</evidence>
<evidence type="ECO:0000256" key="4">
    <source>
        <dbReference type="ARBA" id="ARBA00022553"/>
    </source>
</evidence>
<evidence type="ECO:0000256" key="3">
    <source>
        <dbReference type="ARBA" id="ARBA00012438"/>
    </source>
</evidence>
<dbReference type="SUPFAM" id="SSF47384">
    <property type="entry name" value="Homodimeric domain of signal transducing histidine kinase"/>
    <property type="match status" value="1"/>
</dbReference>
<dbReference type="Gene3D" id="3.30.565.10">
    <property type="entry name" value="Histidine kinase-like ATPase, C-terminal domain"/>
    <property type="match status" value="1"/>
</dbReference>
<dbReference type="PRINTS" id="PR00344">
    <property type="entry name" value="BCTRLSENSOR"/>
</dbReference>